<protein>
    <submittedName>
        <fullName evidence="5">Uncharacterized protein</fullName>
    </submittedName>
</protein>
<evidence type="ECO:0000256" key="1">
    <source>
        <dbReference type="ARBA" id="ARBA00005664"/>
    </source>
</evidence>
<dbReference type="STRING" id="112498.A0A2D3VG35"/>
<dbReference type="PANTHER" id="PTHR31306:SF8">
    <property type="entry name" value="GLYCOSYLTRANSFERASE FAMILY 34 PROTEIN"/>
    <property type="match status" value="1"/>
</dbReference>
<keyword evidence="3" id="KW-0808">Transferase</keyword>
<keyword evidence="2" id="KW-0328">Glycosyltransferase</keyword>
<dbReference type="EMBL" id="FJUY01000023">
    <property type="protein sequence ID" value="CZT24895.1"/>
    <property type="molecule type" value="Genomic_DNA"/>
</dbReference>
<evidence type="ECO:0000313" key="6">
    <source>
        <dbReference type="Proteomes" id="UP000225277"/>
    </source>
</evidence>
<dbReference type="GO" id="GO:0006487">
    <property type="term" value="P:protein N-linked glycosylation"/>
    <property type="evidence" value="ECO:0007669"/>
    <property type="project" value="TreeGrafter"/>
</dbReference>
<dbReference type="InterPro" id="IPR029044">
    <property type="entry name" value="Nucleotide-diphossugar_trans"/>
</dbReference>
<reference evidence="5 6" key="1">
    <citation type="submission" date="2016-03" db="EMBL/GenBank/DDBJ databases">
        <authorList>
            <person name="Ploux O."/>
        </authorList>
    </citation>
    <scope>NUCLEOTIDE SEQUENCE [LARGE SCALE GENOMIC DNA]</scope>
    <source>
        <strain evidence="5 6">URUG2</strain>
    </source>
</reference>
<proteinExistence type="inferred from homology"/>
<dbReference type="Pfam" id="PF05637">
    <property type="entry name" value="Glyco_transf_34"/>
    <property type="match status" value="1"/>
</dbReference>
<evidence type="ECO:0000256" key="3">
    <source>
        <dbReference type="ARBA" id="ARBA00022679"/>
    </source>
</evidence>
<evidence type="ECO:0000313" key="5">
    <source>
        <dbReference type="EMBL" id="CZT24895.1"/>
    </source>
</evidence>
<comment type="similarity">
    <text evidence="1">Belongs to the glycosyltransferase 34 family.</text>
</comment>
<dbReference type="InterPro" id="IPR008630">
    <property type="entry name" value="Glyco_trans_34"/>
</dbReference>
<accession>A0A2D3VG35</accession>
<keyword evidence="6" id="KW-1185">Reference proteome</keyword>
<organism evidence="5 6">
    <name type="scientific">Ramularia collo-cygni</name>
    <dbReference type="NCBI Taxonomy" id="112498"/>
    <lineage>
        <taxon>Eukaryota</taxon>
        <taxon>Fungi</taxon>
        <taxon>Dikarya</taxon>
        <taxon>Ascomycota</taxon>
        <taxon>Pezizomycotina</taxon>
        <taxon>Dothideomycetes</taxon>
        <taxon>Dothideomycetidae</taxon>
        <taxon>Mycosphaerellales</taxon>
        <taxon>Mycosphaerellaceae</taxon>
        <taxon>Ramularia</taxon>
    </lineage>
</organism>
<dbReference type="Proteomes" id="UP000225277">
    <property type="component" value="Unassembled WGS sequence"/>
</dbReference>
<dbReference type="Gene3D" id="3.90.550.10">
    <property type="entry name" value="Spore Coat Polysaccharide Biosynthesis Protein SpsA, Chain A"/>
    <property type="match status" value="1"/>
</dbReference>
<dbReference type="GO" id="GO:0000139">
    <property type="term" value="C:Golgi membrane"/>
    <property type="evidence" value="ECO:0007669"/>
    <property type="project" value="TreeGrafter"/>
</dbReference>
<gene>
    <name evidence="5" type="ORF">RCC_10623</name>
</gene>
<dbReference type="AlphaFoldDB" id="A0A2D3VG35"/>
<evidence type="ECO:0000256" key="4">
    <source>
        <dbReference type="SAM" id="MobiDB-lite"/>
    </source>
</evidence>
<dbReference type="GO" id="GO:0016757">
    <property type="term" value="F:glycosyltransferase activity"/>
    <property type="evidence" value="ECO:0007669"/>
    <property type="project" value="UniProtKB-KW"/>
</dbReference>
<feature type="region of interest" description="Disordered" evidence="4">
    <location>
        <begin position="218"/>
        <end position="243"/>
    </location>
</feature>
<dbReference type="GeneID" id="35605664"/>
<evidence type="ECO:0000256" key="2">
    <source>
        <dbReference type="ARBA" id="ARBA00022676"/>
    </source>
</evidence>
<dbReference type="RefSeq" id="XP_023631618.1">
    <property type="nucleotide sequence ID" value="XM_023775850.1"/>
</dbReference>
<dbReference type="PANTHER" id="PTHR31306">
    <property type="entry name" value="ALPHA-1,6-MANNOSYLTRANSFERASE MNN11-RELATED"/>
    <property type="match status" value="1"/>
</dbReference>
<dbReference type="OrthoDB" id="407658at2759"/>
<sequence length="243" mass="28270">MHGEHNDGYKQALQTHLDHAQYHGYPTYVIDRTILDGLWTKEAALLEMMLEALSKPKSERLRWIFCLCATGFSERRTFVLYTKDWNGLNNGVFMLRVSEWSVSLLSSIVAYRTFKPEEDLPFTEQSAMEKVLELDQYKDGAVECPPRWFNSYPNDGDESNINFHHAPGQLLVHFAGIEDKSKAIGEWVKKLETDREKWEMPLSRTNYEQRIAEFWDGFESGSEMGQDAGEQPQRRSRRKAPRV</sequence>
<name>A0A2D3VG35_9PEZI</name>
<feature type="compositionally biased region" description="Basic residues" evidence="4">
    <location>
        <begin position="234"/>
        <end position="243"/>
    </location>
</feature>